<dbReference type="GO" id="GO:0060271">
    <property type="term" value="P:cilium assembly"/>
    <property type="evidence" value="ECO:0007669"/>
    <property type="project" value="Ensembl"/>
</dbReference>
<evidence type="ECO:0000313" key="2">
    <source>
        <dbReference type="Proteomes" id="UP000694404"/>
    </source>
</evidence>
<reference evidence="1" key="1">
    <citation type="submission" date="2025-08" db="UniProtKB">
        <authorList>
            <consortium name="Ensembl"/>
        </authorList>
    </citation>
    <scope>IDENTIFICATION</scope>
</reference>
<accession>A0A8C0J1J2</accession>
<sequence length="161" mass="18053">VPKCSAMPARHFSNVHVGLYFLSRVNKEKSRLPQPGGSGGAALGAPLQHSFLTDVSDVYEMEGGLLNLLNDFHLGRLQAFGKECSFEQLEHVREMQEKLARLHFSLDVYVEELSEDQKKTVADSNLDQLLQLDQLFFFLNIKLSQKLHLAENPDLEDAATA</sequence>
<keyword evidence="2" id="KW-1185">Reference proteome</keyword>
<dbReference type="GO" id="GO:0005813">
    <property type="term" value="C:centrosome"/>
    <property type="evidence" value="ECO:0007669"/>
    <property type="project" value="Ensembl"/>
</dbReference>
<dbReference type="PANTHER" id="PTHR13400">
    <property type="entry name" value="CHEMOKINE C-C MOTIF RECEPTOR 1"/>
    <property type="match status" value="1"/>
</dbReference>
<dbReference type="Proteomes" id="UP000694404">
    <property type="component" value="Unplaced"/>
</dbReference>
<protein>
    <submittedName>
        <fullName evidence="1">Coiled-coil domain containing 28B</fullName>
    </submittedName>
</protein>
<name>A0A8C0J1J2_CHEAB</name>
<dbReference type="OMA" id="GKYKRAH"/>
<evidence type="ECO:0000313" key="1">
    <source>
        <dbReference type="Ensembl" id="ENSCABP00000025569.1"/>
    </source>
</evidence>
<dbReference type="Pfam" id="PF13270">
    <property type="entry name" value="CCDC28"/>
    <property type="match status" value="1"/>
</dbReference>
<dbReference type="GeneTree" id="ENSGT00500000044870"/>
<dbReference type="AlphaFoldDB" id="A0A8C0J1J2"/>
<gene>
    <name evidence="1" type="primary">CCDC28B</name>
</gene>
<dbReference type="PANTHER" id="PTHR13400:SF2">
    <property type="entry name" value="COILED-COIL DOMAIN-CONTAINING PROTEIN 28B"/>
    <property type="match status" value="1"/>
</dbReference>
<reference evidence="1" key="2">
    <citation type="submission" date="2025-09" db="UniProtKB">
        <authorList>
            <consortium name="Ensembl"/>
        </authorList>
    </citation>
    <scope>IDENTIFICATION</scope>
</reference>
<organism evidence="1 2">
    <name type="scientific">Chelonoidis abingdonii</name>
    <name type="common">Abingdon island giant tortoise</name>
    <name type="synonym">Testudo abingdonii</name>
    <dbReference type="NCBI Taxonomy" id="106734"/>
    <lineage>
        <taxon>Eukaryota</taxon>
        <taxon>Metazoa</taxon>
        <taxon>Chordata</taxon>
        <taxon>Craniata</taxon>
        <taxon>Vertebrata</taxon>
        <taxon>Euteleostomi</taxon>
        <taxon>Archelosauria</taxon>
        <taxon>Testudinata</taxon>
        <taxon>Testudines</taxon>
        <taxon>Cryptodira</taxon>
        <taxon>Durocryptodira</taxon>
        <taxon>Testudinoidea</taxon>
        <taxon>Testudinidae</taxon>
        <taxon>Chelonoidis</taxon>
    </lineage>
</organism>
<proteinExistence type="predicted"/>
<dbReference type="InterPro" id="IPR025271">
    <property type="entry name" value="CCDC28"/>
</dbReference>
<dbReference type="Ensembl" id="ENSCABT00000028017.1">
    <property type="protein sequence ID" value="ENSCABP00000025569.1"/>
    <property type="gene ID" value="ENSCABG00000018811.1"/>
</dbReference>